<name>Q67BX7_9BACT</name>
<accession>Q67BX7</accession>
<keyword evidence="3" id="KW-0411">Iron-sulfur</keyword>
<dbReference type="SUPFAM" id="SSF55124">
    <property type="entry name" value="Nitrite/Sulfite reductase N-terminal domain-like"/>
    <property type="match status" value="1"/>
</dbReference>
<keyword evidence="2" id="KW-0408">Iron</keyword>
<dbReference type="GO" id="GO:0046872">
    <property type="term" value="F:metal ion binding"/>
    <property type="evidence" value="ECO:0007669"/>
    <property type="project" value="UniProtKB-KW"/>
</dbReference>
<dbReference type="EMBL" id="AY367701">
    <property type="protein sequence ID" value="AAS87129.1"/>
    <property type="molecule type" value="Genomic_DNA"/>
</dbReference>
<organism evidence="4">
    <name type="scientific">uncultured sulfate-reducing bacterium</name>
    <dbReference type="NCBI Taxonomy" id="153939"/>
    <lineage>
        <taxon>Bacteria</taxon>
        <taxon>environmental samples</taxon>
    </lineage>
</organism>
<protein>
    <submittedName>
        <fullName evidence="4">Dissimilatory sulfite reductase subunit A</fullName>
    </submittedName>
</protein>
<gene>
    <name evidence="4" type="primary">dsrA</name>
</gene>
<evidence type="ECO:0000313" key="4">
    <source>
        <dbReference type="EMBL" id="AAS87129.1"/>
    </source>
</evidence>
<dbReference type="SUPFAM" id="SSF56014">
    <property type="entry name" value="Nitrite and sulphite reductase 4Fe-4S domain-like"/>
    <property type="match status" value="1"/>
</dbReference>
<evidence type="ECO:0000256" key="3">
    <source>
        <dbReference type="ARBA" id="ARBA00023014"/>
    </source>
</evidence>
<proteinExistence type="predicted"/>
<sequence length="175" mass="19051">THWKHGGIVGVFGYGGGIVGRYADVPERFPGVDHFHTVRVAQPVFQVLLRANLRQLCDLWEKHGSQVKPTCTVPPATSFCSVPVQRTLVALSSGIRAPHEMGQNLGGSGSNLRTHSPTVSACPAVSGPATIQRIACHQLTMMYQDEIHRPMFPYKFKLSSPAAHHCIAPSSFRLS</sequence>
<reference evidence="4" key="1">
    <citation type="submission" date="2003-08" db="EMBL/GenBank/DDBJ databases">
        <title>Molecular characterization of sulfidogenic communities among pristine and polluted sites based on the dissimilatory sulfite reductase genes (dsrAB).</title>
        <authorList>
            <person name="Perez-Jimenez J.R."/>
            <person name="Young L.Y."/>
            <person name="Kerkhof L.J."/>
        </authorList>
    </citation>
    <scope>NUCLEOTIDE SEQUENCE</scope>
</reference>
<dbReference type="InterPro" id="IPR045854">
    <property type="entry name" value="NO2/SO3_Rdtase_4Fe4S_sf"/>
</dbReference>
<feature type="non-terminal residue" evidence="4">
    <location>
        <position position="175"/>
    </location>
</feature>
<keyword evidence="1" id="KW-0479">Metal-binding</keyword>
<dbReference type="GO" id="GO:0016491">
    <property type="term" value="F:oxidoreductase activity"/>
    <property type="evidence" value="ECO:0007669"/>
    <property type="project" value="InterPro"/>
</dbReference>
<dbReference type="GO" id="GO:0051536">
    <property type="term" value="F:iron-sulfur cluster binding"/>
    <property type="evidence" value="ECO:0007669"/>
    <property type="project" value="UniProtKB-KW"/>
</dbReference>
<dbReference type="AlphaFoldDB" id="Q67BX7"/>
<evidence type="ECO:0000256" key="2">
    <source>
        <dbReference type="ARBA" id="ARBA00023004"/>
    </source>
</evidence>
<dbReference type="InterPro" id="IPR036136">
    <property type="entry name" value="Nit/Sulf_reduc_fer-like_dom_sf"/>
</dbReference>
<dbReference type="Gene3D" id="3.30.70.2500">
    <property type="match status" value="1"/>
</dbReference>
<evidence type="ECO:0000256" key="1">
    <source>
        <dbReference type="ARBA" id="ARBA00022723"/>
    </source>
</evidence>
<feature type="non-terminal residue" evidence="4">
    <location>
        <position position="1"/>
    </location>
</feature>